<dbReference type="EMBL" id="CAVLEF010000103">
    <property type="protein sequence ID" value="CAK1550963.1"/>
    <property type="molecule type" value="Genomic_DNA"/>
</dbReference>
<keyword evidence="2" id="KW-1185">Reference proteome</keyword>
<gene>
    <name evidence="1" type="ORF">LNINA_LOCUS10150</name>
</gene>
<sequence>MVAALCRALEFGNLPDALIFRPRETSNWISRYITRTEAEDDSLLFNRNADVKVIDTPPVNKLEHHCAVFTSGRKKWITKGPNLNSNRTLTHVCHHKQWKFKSSSFDSRRANAWRALWFPSYKWEPFLSLLLHKMRDEMAR</sequence>
<reference evidence="1 2" key="1">
    <citation type="submission" date="2023-11" db="EMBL/GenBank/DDBJ databases">
        <authorList>
            <person name="Okamura Y."/>
        </authorList>
    </citation>
    <scope>NUCLEOTIDE SEQUENCE [LARGE SCALE GENOMIC DNA]</scope>
</reference>
<protein>
    <submittedName>
        <fullName evidence="1">Uncharacterized protein</fullName>
    </submittedName>
</protein>
<name>A0AAV1JQZ8_9NEOP</name>
<comment type="caution">
    <text evidence="1">The sequence shown here is derived from an EMBL/GenBank/DDBJ whole genome shotgun (WGS) entry which is preliminary data.</text>
</comment>
<evidence type="ECO:0000313" key="2">
    <source>
        <dbReference type="Proteomes" id="UP001497472"/>
    </source>
</evidence>
<accession>A0AAV1JQZ8</accession>
<evidence type="ECO:0000313" key="1">
    <source>
        <dbReference type="EMBL" id="CAK1550963.1"/>
    </source>
</evidence>
<dbReference type="AlphaFoldDB" id="A0AAV1JQZ8"/>
<organism evidence="1 2">
    <name type="scientific">Leptosia nina</name>
    <dbReference type="NCBI Taxonomy" id="320188"/>
    <lineage>
        <taxon>Eukaryota</taxon>
        <taxon>Metazoa</taxon>
        <taxon>Ecdysozoa</taxon>
        <taxon>Arthropoda</taxon>
        <taxon>Hexapoda</taxon>
        <taxon>Insecta</taxon>
        <taxon>Pterygota</taxon>
        <taxon>Neoptera</taxon>
        <taxon>Endopterygota</taxon>
        <taxon>Lepidoptera</taxon>
        <taxon>Glossata</taxon>
        <taxon>Ditrysia</taxon>
        <taxon>Papilionoidea</taxon>
        <taxon>Pieridae</taxon>
        <taxon>Pierinae</taxon>
        <taxon>Leptosia</taxon>
    </lineage>
</organism>
<dbReference type="Proteomes" id="UP001497472">
    <property type="component" value="Unassembled WGS sequence"/>
</dbReference>
<proteinExistence type="predicted"/>